<comment type="cofactor">
    <cofactor evidence="1">
        <name>pyridoxal 5'-phosphate</name>
        <dbReference type="ChEBI" id="CHEBI:597326"/>
    </cofactor>
</comment>
<feature type="chain" id="PRO_5028065280" evidence="3">
    <location>
        <begin position="28"/>
        <end position="406"/>
    </location>
</feature>
<dbReference type="PANTHER" id="PTHR32328">
    <property type="entry name" value="L-SERYL-TRNA(SEC) SELENIUM TRANSFERASE"/>
    <property type="match status" value="1"/>
</dbReference>
<evidence type="ECO:0000256" key="1">
    <source>
        <dbReference type="ARBA" id="ARBA00001933"/>
    </source>
</evidence>
<dbReference type="InterPro" id="IPR015421">
    <property type="entry name" value="PyrdxlP-dep_Trfase_major"/>
</dbReference>
<reference evidence="4" key="1">
    <citation type="submission" date="2019-07" db="EMBL/GenBank/DDBJ databases">
        <authorList>
            <person name="Weber M."/>
            <person name="Kostadinov I."/>
            <person name="Kostadinov D I."/>
        </authorList>
    </citation>
    <scope>NUCLEOTIDE SEQUENCE</scope>
    <source>
        <strain evidence="4">Gfbio:sag-sample-m06:053724c1-46a9-4a36-b237-ea2bf867836b</strain>
    </source>
</reference>
<accession>A0A7D9D2D0</accession>
<organism evidence="4">
    <name type="scientific">uncultured Woeseiaceae bacterium</name>
    <dbReference type="NCBI Taxonomy" id="1983305"/>
    <lineage>
        <taxon>Bacteria</taxon>
        <taxon>Pseudomonadati</taxon>
        <taxon>Pseudomonadota</taxon>
        <taxon>Gammaproteobacteria</taxon>
        <taxon>Woeseiales</taxon>
        <taxon>Woeseiaceae</taxon>
        <taxon>environmental samples</taxon>
    </lineage>
</organism>
<dbReference type="PROSITE" id="PS51257">
    <property type="entry name" value="PROKAR_LIPOPROTEIN"/>
    <property type="match status" value="1"/>
</dbReference>
<evidence type="ECO:0000256" key="2">
    <source>
        <dbReference type="ARBA" id="ARBA00022898"/>
    </source>
</evidence>
<dbReference type="PANTHER" id="PTHR32328:SF0">
    <property type="entry name" value="L-SERYL-TRNA(SEC) SELENIUM TRANSFERASE"/>
    <property type="match status" value="1"/>
</dbReference>
<sequence length="406" mass="44128">MAQRRTILQILSSIFPLSLLSGASGCAQEKPPAENTPGRDYYQELGVKPFINAAGAYSALGGARMRPQVAAAMRYAATRKVKMKELHDAVGKRIAELVGSEAAMVTSGATAAMVLGTAACMTLGDEEKMEQLPDTTGIKDEIVIQKKHRYTYDRALTVAGGRFIEVETEEDVRHAVSERTAMMFFLKPTHIGDNIPADQYVGLAKELGIPSFCDAATTTPPGSNVIAGVSEGFDLICYSGGKGLRGPYSAGLLIGRADLVRYARQNAAPNDVSIGRGMKVSSEEYLGMLVALETSLGISEEADFTYKRERFNNIIEQVADLPGVSTRVFVSESETNELYLDIDWDTNIIDLDRQQFIDALREQTPAIEVRLLLFSGDRIHLSATVMDDGQDVIAGQVIRKVLLEHA</sequence>
<keyword evidence="2" id="KW-0663">Pyridoxal phosphate</keyword>
<dbReference type="SUPFAM" id="SSF53383">
    <property type="entry name" value="PLP-dependent transferases"/>
    <property type="match status" value="1"/>
</dbReference>
<gene>
    <name evidence="4" type="ORF">JTBM06_V1_160011</name>
</gene>
<name>A0A7D9D2D0_9GAMM</name>
<dbReference type="Gene3D" id="3.40.640.10">
    <property type="entry name" value="Type I PLP-dependent aspartate aminotransferase-like (Major domain)"/>
    <property type="match status" value="1"/>
</dbReference>
<dbReference type="InterPro" id="IPR015424">
    <property type="entry name" value="PyrdxlP-dep_Trfase"/>
</dbReference>
<dbReference type="AlphaFoldDB" id="A0A7D9D2D0"/>
<evidence type="ECO:0000256" key="3">
    <source>
        <dbReference type="SAM" id="SignalP"/>
    </source>
</evidence>
<keyword evidence="4" id="KW-0808">Transferase</keyword>
<feature type="signal peptide" evidence="3">
    <location>
        <begin position="1"/>
        <end position="27"/>
    </location>
</feature>
<dbReference type="EMBL" id="LR633967">
    <property type="protein sequence ID" value="VUX55904.1"/>
    <property type="molecule type" value="Genomic_DNA"/>
</dbReference>
<protein>
    <submittedName>
        <fullName evidence="4">Putative Selenocysteine synthase (Seryl-tRNASer selenium transferase)</fullName>
    </submittedName>
</protein>
<keyword evidence="3" id="KW-0732">Signal</keyword>
<evidence type="ECO:0000313" key="4">
    <source>
        <dbReference type="EMBL" id="VUX55904.1"/>
    </source>
</evidence>
<dbReference type="GO" id="GO:0004125">
    <property type="term" value="F:L-seryl-tRNA(Sec) selenium transferase activity"/>
    <property type="evidence" value="ECO:0007669"/>
    <property type="project" value="TreeGrafter"/>
</dbReference>
<proteinExistence type="predicted"/>